<dbReference type="Gene3D" id="3.40.50.10330">
    <property type="entry name" value="Probable inorganic polyphosphate/atp-NAD kinase, domain 1"/>
    <property type="match status" value="1"/>
</dbReference>
<dbReference type="SUPFAM" id="SSF111331">
    <property type="entry name" value="NAD kinase/diacylglycerol kinase-like"/>
    <property type="match status" value="1"/>
</dbReference>
<evidence type="ECO:0000313" key="6">
    <source>
        <dbReference type="EMBL" id="HIT97311.1"/>
    </source>
</evidence>
<gene>
    <name evidence="6" type="ORF">IAC44_00565</name>
</gene>
<dbReference type="InterPro" id="IPR001206">
    <property type="entry name" value="Diacylglycerol_kinase_cat_dom"/>
</dbReference>
<dbReference type="PANTHER" id="PTHR12358">
    <property type="entry name" value="SPHINGOSINE KINASE"/>
    <property type="match status" value="1"/>
</dbReference>
<evidence type="ECO:0000256" key="1">
    <source>
        <dbReference type="ARBA" id="ARBA00022679"/>
    </source>
</evidence>
<dbReference type="InterPro" id="IPR016064">
    <property type="entry name" value="NAD/diacylglycerol_kinase_sf"/>
</dbReference>
<evidence type="ECO:0000259" key="5">
    <source>
        <dbReference type="PROSITE" id="PS50146"/>
    </source>
</evidence>
<dbReference type="InterPro" id="IPR050187">
    <property type="entry name" value="Lipid_Phosphate_FormReg"/>
</dbReference>
<reference evidence="6" key="1">
    <citation type="submission" date="2020-10" db="EMBL/GenBank/DDBJ databases">
        <authorList>
            <person name="Gilroy R."/>
        </authorList>
    </citation>
    <scope>NUCLEOTIDE SEQUENCE</scope>
    <source>
        <strain evidence="6">1383</strain>
    </source>
</reference>
<dbReference type="GO" id="GO:0005524">
    <property type="term" value="F:ATP binding"/>
    <property type="evidence" value="ECO:0007669"/>
    <property type="project" value="UniProtKB-KW"/>
</dbReference>
<dbReference type="AlphaFoldDB" id="A0A9D1KRZ4"/>
<sequence length="293" mass="33154">MKVLYVVNPISGGKDKSYFVNNINDYCYTYGIDYEFFYTSGQQDAEKIRRRVEAYAPDRVFSVGGDGTFREICSAVKGMGIPVAYIPMGSANGMREDLPSGESPWESFEMLMATYHTRNLDLVRINGIDSMHVADIGLNAQLVKAYEQDKNRGILTYAKYLFGAVRAQETYRFRFTVDGKQYEKKGAMLAIANGTRYGSGLTFNVKGNPFDNRFEVIVIGRINLGAVVRAGWTKFFNEMKYDNYFCVSGRRASVDISRVTTLQVDGEVGGRFNHLEVEMEEEKVPVLFCRTPR</sequence>
<feature type="domain" description="DAGKc" evidence="5">
    <location>
        <begin position="1"/>
        <end position="129"/>
    </location>
</feature>
<dbReference type="InterPro" id="IPR017438">
    <property type="entry name" value="ATP-NAD_kinase_N"/>
</dbReference>
<evidence type="ECO:0000256" key="4">
    <source>
        <dbReference type="ARBA" id="ARBA00022840"/>
    </source>
</evidence>
<protein>
    <submittedName>
        <fullName evidence="6">NAD(+)/NADH kinase</fullName>
    </submittedName>
</protein>
<evidence type="ECO:0000256" key="2">
    <source>
        <dbReference type="ARBA" id="ARBA00022741"/>
    </source>
</evidence>
<dbReference type="PANTHER" id="PTHR12358:SF54">
    <property type="entry name" value="SPHINGOSINE KINASE RELATED PROTEIN"/>
    <property type="match status" value="1"/>
</dbReference>
<keyword evidence="1" id="KW-0808">Transferase</keyword>
<organism evidence="6 7">
    <name type="scientific">Candidatus Merdimorpha stercoravium</name>
    <dbReference type="NCBI Taxonomy" id="2840863"/>
    <lineage>
        <taxon>Bacteria</taxon>
        <taxon>Pseudomonadati</taxon>
        <taxon>Bacteroidota</taxon>
        <taxon>Flavobacteriia</taxon>
        <taxon>Flavobacteriales</taxon>
        <taxon>Candidatus Merdimorpha</taxon>
    </lineage>
</organism>
<reference evidence="6" key="2">
    <citation type="journal article" date="2021" name="PeerJ">
        <title>Extensive microbial diversity within the chicken gut microbiome revealed by metagenomics and culture.</title>
        <authorList>
            <person name="Gilroy R."/>
            <person name="Ravi A."/>
            <person name="Getino M."/>
            <person name="Pursley I."/>
            <person name="Horton D.L."/>
            <person name="Alikhan N.F."/>
            <person name="Baker D."/>
            <person name="Gharbi K."/>
            <person name="Hall N."/>
            <person name="Watson M."/>
            <person name="Adriaenssens E.M."/>
            <person name="Foster-Nyarko E."/>
            <person name="Jarju S."/>
            <person name="Secka A."/>
            <person name="Antonio M."/>
            <person name="Oren A."/>
            <person name="Chaudhuri R.R."/>
            <person name="La Ragione R."/>
            <person name="Hildebrand F."/>
            <person name="Pallen M.J."/>
        </authorList>
    </citation>
    <scope>NUCLEOTIDE SEQUENCE</scope>
    <source>
        <strain evidence="6">1383</strain>
    </source>
</reference>
<dbReference type="Pfam" id="PF19279">
    <property type="entry name" value="YegS_C"/>
    <property type="match status" value="1"/>
</dbReference>
<evidence type="ECO:0000256" key="3">
    <source>
        <dbReference type="ARBA" id="ARBA00022777"/>
    </source>
</evidence>
<keyword evidence="3 6" id="KW-0418">Kinase</keyword>
<name>A0A9D1KRZ4_9FLAO</name>
<dbReference type="Gene3D" id="2.60.200.40">
    <property type="match status" value="1"/>
</dbReference>
<dbReference type="Proteomes" id="UP000824161">
    <property type="component" value="Unassembled WGS sequence"/>
</dbReference>
<dbReference type="Pfam" id="PF00781">
    <property type="entry name" value="DAGK_cat"/>
    <property type="match status" value="1"/>
</dbReference>
<keyword evidence="2" id="KW-0547">Nucleotide-binding</keyword>
<dbReference type="EMBL" id="DVLY01000011">
    <property type="protein sequence ID" value="HIT97311.1"/>
    <property type="molecule type" value="Genomic_DNA"/>
</dbReference>
<accession>A0A9D1KRZ4</accession>
<dbReference type="GO" id="GO:0016301">
    <property type="term" value="F:kinase activity"/>
    <property type="evidence" value="ECO:0007669"/>
    <property type="project" value="UniProtKB-KW"/>
</dbReference>
<dbReference type="PROSITE" id="PS50146">
    <property type="entry name" value="DAGK"/>
    <property type="match status" value="1"/>
</dbReference>
<keyword evidence="4" id="KW-0067">ATP-binding</keyword>
<comment type="caution">
    <text evidence="6">The sequence shown here is derived from an EMBL/GenBank/DDBJ whole genome shotgun (WGS) entry which is preliminary data.</text>
</comment>
<dbReference type="InterPro" id="IPR045540">
    <property type="entry name" value="YegS/DAGK_C"/>
</dbReference>
<evidence type="ECO:0000313" key="7">
    <source>
        <dbReference type="Proteomes" id="UP000824161"/>
    </source>
</evidence>
<proteinExistence type="predicted"/>